<comment type="caution">
    <text evidence="3">The sequence shown here is derived from an EMBL/GenBank/DDBJ whole genome shotgun (WGS) entry which is preliminary data.</text>
</comment>
<evidence type="ECO:0000313" key="4">
    <source>
        <dbReference type="Proteomes" id="UP000243015"/>
    </source>
</evidence>
<evidence type="ECO:0000256" key="1">
    <source>
        <dbReference type="SAM" id="MobiDB-lite"/>
    </source>
</evidence>
<feature type="transmembrane region" description="Helical" evidence="2">
    <location>
        <begin position="46"/>
        <end position="66"/>
    </location>
</feature>
<accession>A0A178EUN7</accession>
<keyword evidence="2" id="KW-0812">Transmembrane</keyword>
<feature type="transmembrane region" description="Helical" evidence="2">
    <location>
        <begin position="72"/>
        <end position="96"/>
    </location>
</feature>
<keyword evidence="2" id="KW-1133">Transmembrane helix</keyword>
<name>A0A178EUN7_TRIRU</name>
<organism evidence="3 4">
    <name type="scientific">Trichophyton rubrum</name>
    <name type="common">Athlete's foot fungus</name>
    <name type="synonym">Epidermophyton rubrum</name>
    <dbReference type="NCBI Taxonomy" id="5551"/>
    <lineage>
        <taxon>Eukaryota</taxon>
        <taxon>Fungi</taxon>
        <taxon>Dikarya</taxon>
        <taxon>Ascomycota</taxon>
        <taxon>Pezizomycotina</taxon>
        <taxon>Eurotiomycetes</taxon>
        <taxon>Eurotiomycetidae</taxon>
        <taxon>Onygenales</taxon>
        <taxon>Arthrodermataceae</taxon>
        <taxon>Trichophyton</taxon>
    </lineage>
</organism>
<keyword evidence="2" id="KW-0472">Membrane</keyword>
<gene>
    <name evidence="3" type="ORF">A7C99_5471</name>
</gene>
<feature type="compositionally biased region" description="Basic and acidic residues" evidence="1">
    <location>
        <begin position="105"/>
        <end position="118"/>
    </location>
</feature>
<protein>
    <submittedName>
        <fullName evidence="3">Uncharacterized protein</fullName>
    </submittedName>
</protein>
<feature type="region of interest" description="Disordered" evidence="1">
    <location>
        <begin position="94"/>
        <end position="118"/>
    </location>
</feature>
<evidence type="ECO:0000313" key="3">
    <source>
        <dbReference type="EMBL" id="OAL63083.1"/>
    </source>
</evidence>
<sequence length="118" mass="11935">MTDSVWSFITDSKGGSFLDARNCLPERGLDTRAAEVVAGATARMTLTAVLVAFSDIATAVISAWAVTVGALIGVYVVLVAVAVGIPAVGLAGFSIGASKRGGHRGKADDENGSETHDG</sequence>
<dbReference type="EMBL" id="LHPM01000018">
    <property type="protein sequence ID" value="OAL63083.1"/>
    <property type="molecule type" value="Genomic_DNA"/>
</dbReference>
<evidence type="ECO:0000256" key="2">
    <source>
        <dbReference type="SAM" id="Phobius"/>
    </source>
</evidence>
<dbReference type="AlphaFoldDB" id="A0A178EUN7"/>
<dbReference type="Proteomes" id="UP000243015">
    <property type="component" value="Unassembled WGS sequence"/>
</dbReference>
<proteinExistence type="predicted"/>
<reference evidence="3 4" key="1">
    <citation type="submission" date="2016-05" db="EMBL/GenBank/DDBJ databases">
        <title>Genome sequencing of Trichophyton rubrum CMCC(F)T1i isolated from hair.</title>
        <authorList>
            <person name="Zhan P."/>
            <person name="Tao Y."/>
            <person name="Liu W."/>
        </authorList>
    </citation>
    <scope>NUCLEOTIDE SEQUENCE [LARGE SCALE GENOMIC DNA]</scope>
    <source>
        <strain evidence="4">CMCC(F)T1i</strain>
    </source>
</reference>